<keyword evidence="7" id="KW-0239">DNA-directed DNA polymerase</keyword>
<accession>A0ABS7C3C5</accession>
<evidence type="ECO:0000313" key="11">
    <source>
        <dbReference type="Proteomes" id="UP001519887"/>
    </source>
</evidence>
<sequence>MLDYSKMLQDEQSRTDISVGDRSILFRTHNLQMQSSLLDGKYPIPDNLASKAVTTVMMLDSVMFLQALERVCLLADKSHVVRLSIIRENTILLFSKTTEIGDVSEELIVNALNGNEITIFFNGKYMMDILQSMGSRQVIVKFSGRWSPIIIQPDNSPETLYILTPIKSNS</sequence>
<dbReference type="PANTHER" id="PTHR30478:SF0">
    <property type="entry name" value="BETA SLIDING CLAMP"/>
    <property type="match status" value="1"/>
</dbReference>
<gene>
    <name evidence="10" type="ORF">K0U00_15380</name>
</gene>
<dbReference type="InterPro" id="IPR046938">
    <property type="entry name" value="DNA_clamp_sf"/>
</dbReference>
<keyword evidence="5" id="KW-0548">Nucleotidyltransferase</keyword>
<evidence type="ECO:0000256" key="3">
    <source>
        <dbReference type="ARBA" id="ARBA00022490"/>
    </source>
</evidence>
<dbReference type="Gene3D" id="3.70.10.10">
    <property type="match status" value="1"/>
</dbReference>
<proteinExistence type="inferred from homology"/>
<reference evidence="10 11" key="1">
    <citation type="submission" date="2021-07" db="EMBL/GenBank/DDBJ databases">
        <title>Paenibacillus radiodurans sp. nov., isolated from the southeastern edge of Tengger Desert.</title>
        <authorList>
            <person name="Zhang G."/>
        </authorList>
    </citation>
    <scope>NUCLEOTIDE SEQUENCE [LARGE SCALE GENOMIC DNA]</scope>
    <source>
        <strain evidence="10 11">CCM 7311</strain>
    </source>
</reference>
<comment type="subcellular location">
    <subcellularLocation>
        <location evidence="1">Cytoplasm</location>
    </subcellularLocation>
</comment>
<keyword evidence="3" id="KW-0963">Cytoplasm</keyword>
<evidence type="ECO:0000256" key="5">
    <source>
        <dbReference type="ARBA" id="ARBA00022695"/>
    </source>
</evidence>
<keyword evidence="6" id="KW-0235">DNA replication</keyword>
<evidence type="ECO:0000256" key="8">
    <source>
        <dbReference type="ARBA" id="ARBA00023125"/>
    </source>
</evidence>
<dbReference type="Proteomes" id="UP001519887">
    <property type="component" value="Unassembled WGS sequence"/>
</dbReference>
<dbReference type="InterPro" id="IPR001001">
    <property type="entry name" value="DNA_polIII_beta"/>
</dbReference>
<dbReference type="InterPro" id="IPR022635">
    <property type="entry name" value="DNA_polIII_beta_C"/>
</dbReference>
<dbReference type="EMBL" id="JAHZIK010000358">
    <property type="protein sequence ID" value="MBW7455407.1"/>
    <property type="molecule type" value="Genomic_DNA"/>
</dbReference>
<comment type="similarity">
    <text evidence="2">Belongs to the beta sliding clamp family.</text>
</comment>
<dbReference type="SUPFAM" id="SSF55979">
    <property type="entry name" value="DNA clamp"/>
    <property type="match status" value="1"/>
</dbReference>
<protein>
    <recommendedName>
        <fullName evidence="9">DNA polymerase III beta sliding clamp C-terminal domain-containing protein</fullName>
    </recommendedName>
</protein>
<dbReference type="PANTHER" id="PTHR30478">
    <property type="entry name" value="DNA POLYMERASE III SUBUNIT BETA"/>
    <property type="match status" value="1"/>
</dbReference>
<organism evidence="10 11">
    <name type="scientific">Paenibacillus sepulcri</name>
    <dbReference type="NCBI Taxonomy" id="359917"/>
    <lineage>
        <taxon>Bacteria</taxon>
        <taxon>Bacillati</taxon>
        <taxon>Bacillota</taxon>
        <taxon>Bacilli</taxon>
        <taxon>Bacillales</taxon>
        <taxon>Paenibacillaceae</taxon>
        <taxon>Paenibacillus</taxon>
    </lineage>
</organism>
<name>A0ABS7C3C5_9BACL</name>
<dbReference type="Gene3D" id="3.10.150.10">
    <property type="entry name" value="DNA Polymerase III, subunit A, domain 2"/>
    <property type="match status" value="1"/>
</dbReference>
<dbReference type="Pfam" id="PF02768">
    <property type="entry name" value="DNA_pol3_beta_3"/>
    <property type="match status" value="1"/>
</dbReference>
<keyword evidence="11" id="KW-1185">Reference proteome</keyword>
<feature type="domain" description="DNA polymerase III beta sliding clamp C-terminal" evidence="9">
    <location>
        <begin position="53"/>
        <end position="166"/>
    </location>
</feature>
<evidence type="ECO:0000313" key="10">
    <source>
        <dbReference type="EMBL" id="MBW7455407.1"/>
    </source>
</evidence>
<evidence type="ECO:0000256" key="2">
    <source>
        <dbReference type="ARBA" id="ARBA00010752"/>
    </source>
</evidence>
<evidence type="ECO:0000256" key="1">
    <source>
        <dbReference type="ARBA" id="ARBA00004496"/>
    </source>
</evidence>
<keyword evidence="4" id="KW-0808">Transferase</keyword>
<comment type="caution">
    <text evidence="10">The sequence shown here is derived from an EMBL/GenBank/DDBJ whole genome shotgun (WGS) entry which is preliminary data.</text>
</comment>
<keyword evidence="8" id="KW-0238">DNA-binding</keyword>
<evidence type="ECO:0000256" key="7">
    <source>
        <dbReference type="ARBA" id="ARBA00022932"/>
    </source>
</evidence>
<evidence type="ECO:0000259" key="9">
    <source>
        <dbReference type="Pfam" id="PF02768"/>
    </source>
</evidence>
<evidence type="ECO:0000256" key="6">
    <source>
        <dbReference type="ARBA" id="ARBA00022705"/>
    </source>
</evidence>
<evidence type="ECO:0000256" key="4">
    <source>
        <dbReference type="ARBA" id="ARBA00022679"/>
    </source>
</evidence>